<dbReference type="Proteomes" id="UP000614741">
    <property type="component" value="Unassembled WGS sequence"/>
</dbReference>
<evidence type="ECO:0000259" key="1">
    <source>
        <dbReference type="Pfam" id="PF04422"/>
    </source>
</evidence>
<dbReference type="RefSeq" id="WP_203670879.1">
    <property type="nucleotide sequence ID" value="NZ_BONP01000002.1"/>
</dbReference>
<protein>
    <submittedName>
        <fullName evidence="3">Coenzyme F420 hydrogenase</fullName>
    </submittedName>
</protein>
<dbReference type="PANTHER" id="PTHR31332:SF0">
    <property type="entry name" value="7-HYDROXYMETHYL CHLOROPHYLL A REDUCTASE, CHLOROPLASTIC"/>
    <property type="match status" value="1"/>
</dbReference>
<feature type="domain" description="Coenzyme F420 hydrogenase/dehydrogenase beta subunit N-terminal" evidence="1">
    <location>
        <begin position="36"/>
        <end position="104"/>
    </location>
</feature>
<reference evidence="3 4" key="1">
    <citation type="submission" date="2021-01" db="EMBL/GenBank/DDBJ databases">
        <title>Whole genome shotgun sequence of Cellulomonas phragmiteti NBRC 110785.</title>
        <authorList>
            <person name="Komaki H."/>
            <person name="Tamura T."/>
        </authorList>
    </citation>
    <scope>NUCLEOTIDE SEQUENCE [LARGE SCALE GENOMIC DNA]</scope>
    <source>
        <strain evidence="3 4">NBRC 110785</strain>
    </source>
</reference>
<evidence type="ECO:0000313" key="4">
    <source>
        <dbReference type="Proteomes" id="UP000614741"/>
    </source>
</evidence>
<organism evidence="3 4">
    <name type="scientific">Cellulomonas phragmiteti</name>
    <dbReference type="NCBI Taxonomy" id="478780"/>
    <lineage>
        <taxon>Bacteria</taxon>
        <taxon>Bacillati</taxon>
        <taxon>Actinomycetota</taxon>
        <taxon>Actinomycetes</taxon>
        <taxon>Micrococcales</taxon>
        <taxon>Cellulomonadaceae</taxon>
        <taxon>Cellulomonas</taxon>
    </lineage>
</organism>
<keyword evidence="4" id="KW-1185">Reference proteome</keyword>
<dbReference type="InterPro" id="IPR045220">
    <property type="entry name" value="FRHB/FDHB/HCAR-like"/>
</dbReference>
<sequence length="413" mass="45777">MNEDQIADAKLVDASQHDSATGRYISIGAGRRKFASDEDVKGVTSGGLTTWLTQELMTHGLVDGVIQVGESQDSGRPMFSYQISESAEEVRAARKSRYYPVNFADSMASVRGNGKTYAFVGVPCQVRAARLVCEEDVVLREQIVYFVGIVCGHMKSAAYAESLAWQVGVPPSELDTVDFRIKRQGTNAREYQFGAKAVRSGEMRVADTGSLVGGSWGHAVFQLGACDYCDDIFAETADVVFGDAWLQQYERDWRGTNIVITRNLEIDRILKDGVARSEIELDGLTPAQAASSQAGNFRHRRQGLAVRLADDLAAGRWAPRKRVAPDVNAAPPRRVALIRARREISRVSHDLFAQAVDSGSLALYIERIRPYIARHDRYARSPWSKLRTLRQLGFRRSFSRIVGRVAKMVSARV</sequence>
<dbReference type="PANTHER" id="PTHR31332">
    <property type="entry name" value="7-HYDROXYMETHYL CHLOROPHYLL A REDUCTASE, CHLOROPLASTIC"/>
    <property type="match status" value="1"/>
</dbReference>
<dbReference type="EMBL" id="BONP01000002">
    <property type="protein sequence ID" value="GIG38795.1"/>
    <property type="molecule type" value="Genomic_DNA"/>
</dbReference>
<dbReference type="InterPro" id="IPR007516">
    <property type="entry name" value="Co_F420_Hydgase/DH_bsu_N"/>
</dbReference>
<proteinExistence type="predicted"/>
<name>A0ABQ4DHH7_9CELL</name>
<evidence type="ECO:0000313" key="3">
    <source>
        <dbReference type="EMBL" id="GIG38795.1"/>
    </source>
</evidence>
<comment type="caution">
    <text evidence="3">The sequence shown here is derived from an EMBL/GenBank/DDBJ whole genome shotgun (WGS) entry which is preliminary data.</text>
</comment>
<dbReference type="Pfam" id="PF04432">
    <property type="entry name" value="FrhB_FdhB_C"/>
    <property type="match status" value="1"/>
</dbReference>
<dbReference type="InterPro" id="IPR007525">
    <property type="entry name" value="FrhB_FdhB_C"/>
</dbReference>
<feature type="domain" description="Coenzyme F420 hydrogenase/dehydrogenase beta subunit C-terminal" evidence="2">
    <location>
        <begin position="115"/>
        <end position="284"/>
    </location>
</feature>
<accession>A0ABQ4DHH7</accession>
<evidence type="ECO:0000259" key="2">
    <source>
        <dbReference type="Pfam" id="PF04432"/>
    </source>
</evidence>
<gene>
    <name evidence="3" type="ORF">Cph01nite_05570</name>
</gene>
<dbReference type="Pfam" id="PF04422">
    <property type="entry name" value="FrhB_FdhB_N"/>
    <property type="match status" value="1"/>
</dbReference>